<dbReference type="EnsemblMetazoa" id="MESCA003781-RA">
    <property type="protein sequence ID" value="MESCA003781-PA"/>
    <property type="gene ID" value="MESCA003781"/>
</dbReference>
<accession>T1GJX2</accession>
<dbReference type="Proteomes" id="UP000015102">
    <property type="component" value="Unassembled WGS sequence"/>
</dbReference>
<evidence type="ECO:0000313" key="2">
    <source>
        <dbReference type="Proteomes" id="UP000015102"/>
    </source>
</evidence>
<protein>
    <submittedName>
        <fullName evidence="1">Uncharacterized protein</fullName>
    </submittedName>
</protein>
<organism evidence="1 2">
    <name type="scientific">Megaselia scalaris</name>
    <name type="common">Humpbacked fly</name>
    <name type="synonym">Phora scalaris</name>
    <dbReference type="NCBI Taxonomy" id="36166"/>
    <lineage>
        <taxon>Eukaryota</taxon>
        <taxon>Metazoa</taxon>
        <taxon>Ecdysozoa</taxon>
        <taxon>Arthropoda</taxon>
        <taxon>Hexapoda</taxon>
        <taxon>Insecta</taxon>
        <taxon>Pterygota</taxon>
        <taxon>Neoptera</taxon>
        <taxon>Endopterygota</taxon>
        <taxon>Diptera</taxon>
        <taxon>Brachycera</taxon>
        <taxon>Muscomorpha</taxon>
        <taxon>Platypezoidea</taxon>
        <taxon>Phoridae</taxon>
        <taxon>Megaseliini</taxon>
        <taxon>Megaselia</taxon>
    </lineage>
</organism>
<dbReference type="EMBL" id="CAQQ02077880">
    <property type="status" value="NOT_ANNOTATED_CDS"/>
    <property type="molecule type" value="Genomic_DNA"/>
</dbReference>
<reference evidence="2" key="1">
    <citation type="submission" date="2013-02" db="EMBL/GenBank/DDBJ databases">
        <authorList>
            <person name="Hughes D."/>
        </authorList>
    </citation>
    <scope>NUCLEOTIDE SEQUENCE</scope>
    <source>
        <strain>Durham</strain>
        <strain evidence="2">NC isolate 2 -- Noor lab</strain>
    </source>
</reference>
<name>T1GJX2_MEGSC</name>
<proteinExistence type="predicted"/>
<dbReference type="EMBL" id="CAQQ02077879">
    <property type="status" value="NOT_ANNOTATED_CDS"/>
    <property type="molecule type" value="Genomic_DNA"/>
</dbReference>
<keyword evidence="2" id="KW-1185">Reference proteome</keyword>
<sequence>MEWKGTGRIFNITATKTKVNKESGEFITELEDIRPASSDDDYETGTGTGNVLDYETNICSWNNKLHYFYD</sequence>
<dbReference type="AlphaFoldDB" id="T1GJX2"/>
<dbReference type="HOGENOM" id="CLU_2760703_0_0_1"/>
<reference evidence="1" key="2">
    <citation type="submission" date="2015-06" db="UniProtKB">
        <authorList>
            <consortium name="EnsemblMetazoa"/>
        </authorList>
    </citation>
    <scope>IDENTIFICATION</scope>
</reference>
<evidence type="ECO:0000313" key="1">
    <source>
        <dbReference type="EnsemblMetazoa" id="MESCA003781-PA"/>
    </source>
</evidence>